<dbReference type="PROSITE" id="PS50972">
    <property type="entry name" value="PTERIN_BINDING"/>
    <property type="match status" value="1"/>
</dbReference>
<dbReference type="PANTHER" id="PTHR20941:SF8">
    <property type="entry name" value="INACTIVE DIHYDROPTEROATE SYNTHASE 2"/>
    <property type="match status" value="1"/>
</dbReference>
<dbReference type="RefSeq" id="WP_229744915.1">
    <property type="nucleotide sequence ID" value="NZ_BMFY01000003.1"/>
</dbReference>
<dbReference type="Gene3D" id="3.20.20.20">
    <property type="entry name" value="Dihydropteroate synthase-like"/>
    <property type="match status" value="1"/>
</dbReference>
<dbReference type="NCBIfam" id="TIGR01496">
    <property type="entry name" value="DHPS"/>
    <property type="match status" value="1"/>
</dbReference>
<keyword evidence="4" id="KW-1185">Reference proteome</keyword>
<accession>A0A8J2TWC0</accession>
<evidence type="ECO:0000313" key="3">
    <source>
        <dbReference type="EMBL" id="GGA07310.1"/>
    </source>
</evidence>
<dbReference type="EMBL" id="BMFY01000003">
    <property type="protein sequence ID" value="GGA07310.1"/>
    <property type="molecule type" value="Genomic_DNA"/>
</dbReference>
<dbReference type="InterPro" id="IPR011005">
    <property type="entry name" value="Dihydropteroate_synth-like_sf"/>
</dbReference>
<dbReference type="GO" id="GO:0005829">
    <property type="term" value="C:cytosol"/>
    <property type="evidence" value="ECO:0007669"/>
    <property type="project" value="TreeGrafter"/>
</dbReference>
<evidence type="ECO:0000259" key="2">
    <source>
        <dbReference type="PROSITE" id="PS50972"/>
    </source>
</evidence>
<evidence type="ECO:0000256" key="1">
    <source>
        <dbReference type="ARBA" id="ARBA00009503"/>
    </source>
</evidence>
<reference evidence="3" key="1">
    <citation type="journal article" date="2014" name="Int. J. Syst. Evol. Microbiol.">
        <title>Complete genome sequence of Corynebacterium casei LMG S-19264T (=DSM 44701T), isolated from a smear-ripened cheese.</title>
        <authorList>
            <consortium name="US DOE Joint Genome Institute (JGI-PGF)"/>
            <person name="Walter F."/>
            <person name="Albersmeier A."/>
            <person name="Kalinowski J."/>
            <person name="Ruckert C."/>
        </authorList>
    </citation>
    <scope>NUCLEOTIDE SEQUENCE</scope>
    <source>
        <strain evidence="3">CGMCC 1.12785</strain>
    </source>
</reference>
<dbReference type="GO" id="GO:0009396">
    <property type="term" value="P:folic acid-containing compound biosynthetic process"/>
    <property type="evidence" value="ECO:0007669"/>
    <property type="project" value="InterPro"/>
</dbReference>
<dbReference type="Pfam" id="PF00809">
    <property type="entry name" value="Pterin_bind"/>
    <property type="match status" value="1"/>
</dbReference>
<sequence length="294" mass="30812">MTGRLVLGGREWTPGSTVVMAVINRTPDSFFAPARGLDDDAARRQFEAAVTGGAEIVDIGGIRAGHGPEVSASEEIGRVAPFLRWARDQDARVVLSVDTWRAEVAQALAGEGADLINDTWAGADPELLPAAAELGLGLVCSHTGGQRPRTDPHRVSYGAVSTAVVDQVAESLAAAAARAVDAGIPAESVLVDPTHDFGKNTRHGLLLLRHTRRLAALGHPLLMALSRKDFIGEALDLPDPAARLAGTLAASVHAAAHGAMVFRAHDVAATRQALDMLAMIEGRIPPRRSVRGLA</sequence>
<reference evidence="3" key="2">
    <citation type="submission" date="2020-09" db="EMBL/GenBank/DDBJ databases">
        <authorList>
            <person name="Sun Q."/>
            <person name="Zhou Y."/>
        </authorList>
    </citation>
    <scope>NUCLEOTIDE SEQUENCE</scope>
    <source>
        <strain evidence="3">CGMCC 1.12785</strain>
    </source>
</reference>
<dbReference type="InterPro" id="IPR006390">
    <property type="entry name" value="DHP_synth_dom"/>
</dbReference>
<dbReference type="PANTHER" id="PTHR20941">
    <property type="entry name" value="FOLATE SYNTHESIS PROTEINS"/>
    <property type="match status" value="1"/>
</dbReference>
<dbReference type="AlphaFoldDB" id="A0A8J2TWC0"/>
<proteinExistence type="inferred from homology"/>
<dbReference type="InterPro" id="IPR045031">
    <property type="entry name" value="DHP_synth-like"/>
</dbReference>
<dbReference type="SUPFAM" id="SSF51717">
    <property type="entry name" value="Dihydropteroate synthetase-like"/>
    <property type="match status" value="1"/>
</dbReference>
<dbReference type="GO" id="GO:0004156">
    <property type="term" value="F:dihydropteroate synthase activity"/>
    <property type="evidence" value="ECO:0007669"/>
    <property type="project" value="InterPro"/>
</dbReference>
<organism evidence="3 4">
    <name type="scientific">Sediminivirga luteola</name>
    <dbReference type="NCBI Taxonomy" id="1774748"/>
    <lineage>
        <taxon>Bacteria</taxon>
        <taxon>Bacillati</taxon>
        <taxon>Actinomycetota</taxon>
        <taxon>Actinomycetes</taxon>
        <taxon>Micrococcales</taxon>
        <taxon>Brevibacteriaceae</taxon>
        <taxon>Sediminivirga</taxon>
    </lineage>
</organism>
<dbReference type="Proteomes" id="UP000616114">
    <property type="component" value="Unassembled WGS sequence"/>
</dbReference>
<evidence type="ECO:0000313" key="4">
    <source>
        <dbReference type="Proteomes" id="UP000616114"/>
    </source>
</evidence>
<name>A0A8J2TWC0_9MICO</name>
<feature type="domain" description="Pterin-binding" evidence="2">
    <location>
        <begin position="17"/>
        <end position="275"/>
    </location>
</feature>
<comment type="caution">
    <text evidence="3">The sequence shown here is derived from an EMBL/GenBank/DDBJ whole genome shotgun (WGS) entry which is preliminary data.</text>
</comment>
<dbReference type="InterPro" id="IPR000489">
    <property type="entry name" value="Pterin-binding_dom"/>
</dbReference>
<gene>
    <name evidence="3" type="primary">folP2</name>
    <name evidence="3" type="ORF">GCM10011333_07450</name>
</gene>
<comment type="similarity">
    <text evidence="1">Belongs to the DHPS family.</text>
</comment>
<protein>
    <submittedName>
        <fullName evidence="3">Inactive dihydropteroate synthase 2</fullName>
    </submittedName>
</protein>